<organism evidence="2 3">
    <name type="scientific">Rhizobium binae</name>
    <dbReference type="NCBI Taxonomy" id="1138190"/>
    <lineage>
        <taxon>Bacteria</taxon>
        <taxon>Pseudomonadati</taxon>
        <taxon>Pseudomonadota</taxon>
        <taxon>Alphaproteobacteria</taxon>
        <taxon>Hyphomicrobiales</taxon>
        <taxon>Rhizobiaceae</taxon>
        <taxon>Rhizobium/Agrobacterium group</taxon>
        <taxon>Rhizobium</taxon>
    </lineage>
</organism>
<feature type="domain" description="HTH cro/C1-type" evidence="1">
    <location>
        <begin position="7"/>
        <end position="60"/>
    </location>
</feature>
<dbReference type="SMART" id="SM00530">
    <property type="entry name" value="HTH_XRE"/>
    <property type="match status" value="1"/>
</dbReference>
<dbReference type="GeneID" id="91147502"/>
<accession>A0ABV2MRT5</accession>
<dbReference type="RefSeq" id="WP_168301725.1">
    <property type="nucleotide sequence ID" value="NZ_CP071604.1"/>
</dbReference>
<protein>
    <submittedName>
        <fullName evidence="2">Transcriptional regulator with XRE-family HTH domain</fullName>
    </submittedName>
</protein>
<name>A0ABV2MRT5_9HYPH</name>
<dbReference type="CDD" id="cd00093">
    <property type="entry name" value="HTH_XRE"/>
    <property type="match status" value="1"/>
</dbReference>
<dbReference type="InterPro" id="IPR001387">
    <property type="entry name" value="Cro/C1-type_HTH"/>
</dbReference>
<dbReference type="InterPro" id="IPR010982">
    <property type="entry name" value="Lambda_DNA-bd_dom_sf"/>
</dbReference>
<proteinExistence type="predicted"/>
<evidence type="ECO:0000259" key="1">
    <source>
        <dbReference type="PROSITE" id="PS50943"/>
    </source>
</evidence>
<evidence type="ECO:0000313" key="2">
    <source>
        <dbReference type="EMBL" id="MET3759171.1"/>
    </source>
</evidence>
<dbReference type="Gene3D" id="1.10.260.40">
    <property type="entry name" value="lambda repressor-like DNA-binding domains"/>
    <property type="match status" value="1"/>
</dbReference>
<dbReference type="Proteomes" id="UP001549077">
    <property type="component" value="Unassembled WGS sequence"/>
</dbReference>
<comment type="caution">
    <text evidence="2">The sequence shown here is derived from an EMBL/GenBank/DDBJ whole genome shotgun (WGS) entry which is preliminary data.</text>
</comment>
<evidence type="ECO:0000313" key="3">
    <source>
        <dbReference type="Proteomes" id="UP001549077"/>
    </source>
</evidence>
<reference evidence="2 3" key="1">
    <citation type="submission" date="2024-06" db="EMBL/GenBank/DDBJ databases">
        <title>Genomic Encyclopedia of Type Strains, Phase IV (KMG-IV): sequencing the most valuable type-strain genomes for metagenomic binning, comparative biology and taxonomic classification.</title>
        <authorList>
            <person name="Goeker M."/>
        </authorList>
    </citation>
    <scope>NUCLEOTIDE SEQUENCE [LARGE SCALE GENOMIC DNA]</scope>
    <source>
        <strain evidence="2 3">DSM 29288</strain>
    </source>
</reference>
<dbReference type="EMBL" id="JBEPMY010000046">
    <property type="protein sequence ID" value="MET3759171.1"/>
    <property type="molecule type" value="Genomic_DNA"/>
</dbReference>
<sequence length="79" mass="8228">MTPEQCRAARAMIDWTQPELAAKAGVSPSTLRDFEAGRRTPIANNLAAIQVALEAAGVTFLDGSYSGSGGPGVRLRDPA</sequence>
<dbReference type="SUPFAM" id="SSF47413">
    <property type="entry name" value="lambda repressor-like DNA-binding domains"/>
    <property type="match status" value="1"/>
</dbReference>
<keyword evidence="3" id="KW-1185">Reference proteome</keyword>
<gene>
    <name evidence="2" type="ORF">ABID08_006555</name>
</gene>
<dbReference type="PROSITE" id="PS50943">
    <property type="entry name" value="HTH_CROC1"/>
    <property type="match status" value="1"/>
</dbReference>
<dbReference type="Pfam" id="PF01381">
    <property type="entry name" value="HTH_3"/>
    <property type="match status" value="1"/>
</dbReference>